<dbReference type="Proteomes" id="UP000594263">
    <property type="component" value="Unplaced"/>
</dbReference>
<keyword evidence="2" id="KW-1185">Reference proteome</keyword>
<reference evidence="1" key="1">
    <citation type="submission" date="2021-01" db="UniProtKB">
        <authorList>
            <consortium name="EnsemblPlants"/>
        </authorList>
    </citation>
    <scope>IDENTIFICATION</scope>
</reference>
<proteinExistence type="predicted"/>
<evidence type="ECO:0000313" key="1">
    <source>
        <dbReference type="EnsemblPlants" id="Kaladp0001s0148.1.v1.1.CDS.1"/>
    </source>
</evidence>
<evidence type="ECO:0000313" key="2">
    <source>
        <dbReference type="Proteomes" id="UP000594263"/>
    </source>
</evidence>
<dbReference type="EnsemblPlants" id="Kaladp0001s0148.1.v1.1">
    <property type="protein sequence ID" value="Kaladp0001s0148.1.v1.1.CDS.1"/>
    <property type="gene ID" value="Kaladp0001s0148.v1.1"/>
</dbReference>
<accession>A0A7N0R8F0</accession>
<protein>
    <submittedName>
        <fullName evidence="1">Uncharacterized protein</fullName>
    </submittedName>
</protein>
<organism evidence="1 2">
    <name type="scientific">Kalanchoe fedtschenkoi</name>
    <name type="common">Lavender scallops</name>
    <name type="synonym">South American air plant</name>
    <dbReference type="NCBI Taxonomy" id="63787"/>
    <lineage>
        <taxon>Eukaryota</taxon>
        <taxon>Viridiplantae</taxon>
        <taxon>Streptophyta</taxon>
        <taxon>Embryophyta</taxon>
        <taxon>Tracheophyta</taxon>
        <taxon>Spermatophyta</taxon>
        <taxon>Magnoliopsida</taxon>
        <taxon>eudicotyledons</taxon>
        <taxon>Gunneridae</taxon>
        <taxon>Pentapetalae</taxon>
        <taxon>Saxifragales</taxon>
        <taxon>Crassulaceae</taxon>
        <taxon>Kalanchoe</taxon>
    </lineage>
</organism>
<dbReference type="Gramene" id="Kaladp0001s0148.1.v1.1">
    <property type="protein sequence ID" value="Kaladp0001s0148.1.v1.1.CDS.1"/>
    <property type="gene ID" value="Kaladp0001s0148.v1.1"/>
</dbReference>
<sequence length="80" mass="9330">MVVECLLRRSMMHHHTTLPGRSKITNAIRIQNGLTRPGNKERIRHTVCLCSKSVDSLLNRICYLKRNHVTDYKEKGIHHI</sequence>
<dbReference type="AlphaFoldDB" id="A0A7N0R8F0"/>
<name>A0A7N0R8F0_KALFE</name>